<protein>
    <recommendedName>
        <fullName evidence="5">ABC transporter domain-containing protein</fullName>
    </recommendedName>
</protein>
<comment type="caution">
    <text evidence="6">The sequence shown here is derived from an EMBL/GenBank/DDBJ whole genome shotgun (WGS) entry which is preliminary data.</text>
</comment>
<proteinExistence type="inferred from homology"/>
<comment type="similarity">
    <text evidence="1">Belongs to the ABC transporter superfamily.</text>
</comment>
<evidence type="ECO:0000259" key="5">
    <source>
        <dbReference type="PROSITE" id="PS50893"/>
    </source>
</evidence>
<dbReference type="SUPFAM" id="SSF52540">
    <property type="entry name" value="P-loop containing nucleoside triphosphate hydrolases"/>
    <property type="match status" value="1"/>
</dbReference>
<gene>
    <name evidence="6" type="ORF">A9Q84_03520</name>
</gene>
<dbReference type="Gene3D" id="3.40.50.300">
    <property type="entry name" value="P-loop containing nucleotide triphosphate hydrolases"/>
    <property type="match status" value="1"/>
</dbReference>
<dbReference type="SMART" id="SM00382">
    <property type="entry name" value="AAA"/>
    <property type="match status" value="1"/>
</dbReference>
<dbReference type="EMBL" id="MAAO01000004">
    <property type="protein sequence ID" value="OUR98492.1"/>
    <property type="molecule type" value="Genomic_DNA"/>
</dbReference>
<dbReference type="GO" id="GO:0016887">
    <property type="term" value="F:ATP hydrolysis activity"/>
    <property type="evidence" value="ECO:0007669"/>
    <property type="project" value="InterPro"/>
</dbReference>
<dbReference type="AlphaFoldDB" id="A0A1Y5FFL8"/>
<name>A0A1Y5FFL8_9BACT</name>
<dbReference type="PANTHER" id="PTHR43335">
    <property type="entry name" value="ABC TRANSPORTER, ATP-BINDING PROTEIN"/>
    <property type="match status" value="1"/>
</dbReference>
<dbReference type="Proteomes" id="UP000196531">
    <property type="component" value="Unassembled WGS sequence"/>
</dbReference>
<evidence type="ECO:0000256" key="4">
    <source>
        <dbReference type="ARBA" id="ARBA00022840"/>
    </source>
</evidence>
<accession>A0A1Y5FFL8</accession>
<evidence type="ECO:0000256" key="1">
    <source>
        <dbReference type="ARBA" id="ARBA00005417"/>
    </source>
</evidence>
<evidence type="ECO:0000313" key="7">
    <source>
        <dbReference type="Proteomes" id="UP000196531"/>
    </source>
</evidence>
<keyword evidence="3" id="KW-0547">Nucleotide-binding</keyword>
<evidence type="ECO:0000256" key="3">
    <source>
        <dbReference type="ARBA" id="ARBA00022741"/>
    </source>
</evidence>
<reference evidence="7" key="1">
    <citation type="journal article" date="2017" name="Proc. Natl. Acad. Sci. U.S.A.">
        <title>Simulation of Deepwater Horizon oil plume reveals substrate specialization within a complex community of hydrocarbon-degraders.</title>
        <authorList>
            <person name="Hu P."/>
            <person name="Dubinsky E.A."/>
            <person name="Probst A.J."/>
            <person name="Wang J."/>
            <person name="Sieber C.M.K."/>
            <person name="Tom L.M."/>
            <person name="Gardinali P."/>
            <person name="Banfield J.F."/>
            <person name="Atlas R.M."/>
            <person name="Andersen G.L."/>
        </authorList>
    </citation>
    <scope>NUCLEOTIDE SEQUENCE [LARGE SCALE GENOMIC DNA]</scope>
</reference>
<evidence type="ECO:0000313" key="6">
    <source>
        <dbReference type="EMBL" id="OUR98492.1"/>
    </source>
</evidence>
<dbReference type="CDD" id="cd03230">
    <property type="entry name" value="ABC_DR_subfamily_A"/>
    <property type="match status" value="1"/>
</dbReference>
<evidence type="ECO:0000256" key="2">
    <source>
        <dbReference type="ARBA" id="ARBA00022448"/>
    </source>
</evidence>
<dbReference type="Pfam" id="PF00005">
    <property type="entry name" value="ABC_tran"/>
    <property type="match status" value="1"/>
</dbReference>
<keyword evidence="4" id="KW-0067">ATP-binding</keyword>
<organism evidence="6 7">
    <name type="scientific">Halobacteriovorax marinus</name>
    <dbReference type="NCBI Taxonomy" id="97084"/>
    <lineage>
        <taxon>Bacteria</taxon>
        <taxon>Pseudomonadati</taxon>
        <taxon>Bdellovibrionota</taxon>
        <taxon>Bacteriovoracia</taxon>
        <taxon>Bacteriovoracales</taxon>
        <taxon>Halobacteriovoraceae</taxon>
        <taxon>Halobacteriovorax</taxon>
    </lineage>
</organism>
<dbReference type="PANTHER" id="PTHR43335:SF4">
    <property type="entry name" value="ABC TRANSPORTER, ATP-BINDING PROTEIN"/>
    <property type="match status" value="1"/>
</dbReference>
<dbReference type="PROSITE" id="PS50893">
    <property type="entry name" value="ABC_TRANSPORTER_2"/>
    <property type="match status" value="1"/>
</dbReference>
<dbReference type="InterPro" id="IPR003593">
    <property type="entry name" value="AAA+_ATPase"/>
</dbReference>
<feature type="domain" description="ABC transporter" evidence="5">
    <location>
        <begin position="6"/>
        <end position="220"/>
    </location>
</feature>
<dbReference type="GO" id="GO:0005524">
    <property type="term" value="F:ATP binding"/>
    <property type="evidence" value="ECO:0007669"/>
    <property type="project" value="UniProtKB-KW"/>
</dbReference>
<dbReference type="InterPro" id="IPR027417">
    <property type="entry name" value="P-loop_NTPase"/>
</dbReference>
<keyword evidence="2" id="KW-0813">Transport</keyword>
<dbReference type="InterPro" id="IPR003439">
    <property type="entry name" value="ABC_transporter-like_ATP-bd"/>
</dbReference>
<sequence>MEESAIQVSHIQKKFGGVTALEEISFKVSKGSIHGFLGPNGAGKSTTMKIITGILKACDGSVIIESKKPIGFLPEHPPLYKNMIVRDFLEFVRDIYKSNSDIESILSKCGLKHVEKRMIRNLSKGYQQRVGIAQALVVDPEIIILDEPTVGLDPHAIKEMRELILSLKENHTILFSTHQLYEASNLCDEVTIINKGRILKSGKIEDVKKDLVSGQIILIDLDSPVKEDDIQLLKSEFELSEINCEGNSLKITTIGEKDIRGEINKFLLDRNYIVTSLKLEEMDLEQIFDKVTSKLDV</sequence>